<evidence type="ECO:0000256" key="1">
    <source>
        <dbReference type="SAM" id="Phobius"/>
    </source>
</evidence>
<protein>
    <submittedName>
        <fullName evidence="2">Uncharacterized protein</fullName>
    </submittedName>
</protein>
<feature type="transmembrane region" description="Helical" evidence="1">
    <location>
        <begin position="6"/>
        <end position="27"/>
    </location>
</feature>
<keyword evidence="1" id="KW-0472">Membrane</keyword>
<organism evidence="2 3">
    <name type="scientific">Candidatus Woykebacteria bacterium RBG_19FT_COMBO_43_10</name>
    <dbReference type="NCBI Taxonomy" id="1802598"/>
    <lineage>
        <taxon>Bacteria</taxon>
        <taxon>Candidatus Woykeibacteriota</taxon>
    </lineage>
</organism>
<sequence>MQTATQVVIFAGVVTLVGILGIGWLGQQASVRAIVARIGEALSRLMRVIGSIISWLVGWLKIALACTVPLLMALIIMRGEFFDPKNFLLWIAVIVWALVVFVRRETLRS</sequence>
<dbReference type="Proteomes" id="UP000176645">
    <property type="component" value="Unassembled WGS sequence"/>
</dbReference>
<dbReference type="AlphaFoldDB" id="A0A1G1WFD0"/>
<feature type="transmembrane region" description="Helical" evidence="1">
    <location>
        <begin position="48"/>
        <end position="75"/>
    </location>
</feature>
<keyword evidence="1" id="KW-0812">Transmembrane</keyword>
<feature type="transmembrane region" description="Helical" evidence="1">
    <location>
        <begin position="87"/>
        <end position="103"/>
    </location>
</feature>
<evidence type="ECO:0000313" key="2">
    <source>
        <dbReference type="EMBL" id="OGY26422.1"/>
    </source>
</evidence>
<dbReference type="EMBL" id="MHCU01000070">
    <property type="protein sequence ID" value="OGY26422.1"/>
    <property type="molecule type" value="Genomic_DNA"/>
</dbReference>
<keyword evidence="1" id="KW-1133">Transmembrane helix</keyword>
<evidence type="ECO:0000313" key="3">
    <source>
        <dbReference type="Proteomes" id="UP000176645"/>
    </source>
</evidence>
<name>A0A1G1WFD0_9BACT</name>
<reference evidence="2 3" key="1">
    <citation type="journal article" date="2016" name="Nat. Commun.">
        <title>Thousands of microbial genomes shed light on interconnected biogeochemical processes in an aquifer system.</title>
        <authorList>
            <person name="Anantharaman K."/>
            <person name="Brown C.T."/>
            <person name="Hug L.A."/>
            <person name="Sharon I."/>
            <person name="Castelle C.J."/>
            <person name="Probst A.J."/>
            <person name="Thomas B.C."/>
            <person name="Singh A."/>
            <person name="Wilkins M.J."/>
            <person name="Karaoz U."/>
            <person name="Brodie E.L."/>
            <person name="Williams K.H."/>
            <person name="Hubbard S.S."/>
            <person name="Banfield J.F."/>
        </authorList>
    </citation>
    <scope>NUCLEOTIDE SEQUENCE [LARGE SCALE GENOMIC DNA]</scope>
</reference>
<gene>
    <name evidence="2" type="ORF">A2Z42_04665</name>
</gene>
<accession>A0A1G1WFD0</accession>
<proteinExistence type="predicted"/>
<comment type="caution">
    <text evidence="2">The sequence shown here is derived from an EMBL/GenBank/DDBJ whole genome shotgun (WGS) entry which is preliminary data.</text>
</comment>